<reference evidence="2" key="1">
    <citation type="submission" date="2018-05" db="EMBL/GenBank/DDBJ databases">
        <authorList>
            <person name="Lanie J.A."/>
            <person name="Ng W.-L."/>
            <person name="Kazmierczak K.M."/>
            <person name="Andrzejewski T.M."/>
            <person name="Davidsen T.M."/>
            <person name="Wayne K.J."/>
            <person name="Tettelin H."/>
            <person name="Glass J.I."/>
            <person name="Rusch D."/>
            <person name="Podicherti R."/>
            <person name="Tsui H.-C.T."/>
            <person name="Winkler M.E."/>
        </authorList>
    </citation>
    <scope>NUCLEOTIDE SEQUENCE</scope>
</reference>
<dbReference type="CDD" id="cd04489">
    <property type="entry name" value="ExoVII_LU_OBF"/>
    <property type="match status" value="1"/>
</dbReference>
<accession>A0A383D623</accession>
<dbReference type="GO" id="GO:0008855">
    <property type="term" value="F:exodeoxyribonuclease VII activity"/>
    <property type="evidence" value="ECO:0007669"/>
    <property type="project" value="InterPro"/>
</dbReference>
<feature type="domain" description="OB-fold nucleic acid binding" evidence="1">
    <location>
        <begin position="25"/>
        <end position="118"/>
    </location>
</feature>
<dbReference type="InterPro" id="IPR025824">
    <property type="entry name" value="OB-fold_nuc-bd_dom"/>
</dbReference>
<protein>
    <recommendedName>
        <fullName evidence="1">OB-fold nucleic acid binding domain-containing protein</fullName>
    </recommendedName>
</protein>
<evidence type="ECO:0000259" key="1">
    <source>
        <dbReference type="Pfam" id="PF13742"/>
    </source>
</evidence>
<dbReference type="PANTHER" id="PTHR30008:SF0">
    <property type="entry name" value="EXODEOXYRIBONUCLEASE 7 LARGE SUBUNIT"/>
    <property type="match status" value="1"/>
</dbReference>
<sequence>MTSSTSQSQWDFGELFRPDETRNVLTVSELTTSIKQTLEENLGNVWVTGEISNFRQQPSGHAYFSLKDQSTQVACVLFRGTRVGQRELINDGQKVVLEGELTVYEPRGQYQLIVRSIESQGVGALQIQFEKL</sequence>
<organism evidence="2">
    <name type="scientific">marine metagenome</name>
    <dbReference type="NCBI Taxonomy" id="408172"/>
    <lineage>
        <taxon>unclassified sequences</taxon>
        <taxon>metagenomes</taxon>
        <taxon>ecological metagenomes</taxon>
    </lineage>
</organism>
<dbReference type="PANTHER" id="PTHR30008">
    <property type="entry name" value="EXODEOXYRIBONUCLEASE 7 LARGE SUBUNIT"/>
    <property type="match status" value="1"/>
</dbReference>
<dbReference type="GO" id="GO:0003676">
    <property type="term" value="F:nucleic acid binding"/>
    <property type="evidence" value="ECO:0007669"/>
    <property type="project" value="InterPro"/>
</dbReference>
<dbReference type="EMBL" id="UINC01214665">
    <property type="protein sequence ID" value="SVE39996.1"/>
    <property type="molecule type" value="Genomic_DNA"/>
</dbReference>
<dbReference type="GO" id="GO:0006308">
    <property type="term" value="P:DNA catabolic process"/>
    <property type="evidence" value="ECO:0007669"/>
    <property type="project" value="InterPro"/>
</dbReference>
<dbReference type="Pfam" id="PF13742">
    <property type="entry name" value="tRNA_anti_2"/>
    <property type="match status" value="1"/>
</dbReference>
<name>A0A383D623_9ZZZZ</name>
<gene>
    <name evidence="2" type="ORF">METZ01_LOCUS492850</name>
</gene>
<proteinExistence type="predicted"/>
<dbReference type="AlphaFoldDB" id="A0A383D623"/>
<evidence type="ECO:0000313" key="2">
    <source>
        <dbReference type="EMBL" id="SVE39996.1"/>
    </source>
</evidence>
<feature type="non-terminal residue" evidence="2">
    <location>
        <position position="132"/>
    </location>
</feature>
<dbReference type="InterPro" id="IPR003753">
    <property type="entry name" value="Exonuc_VII_L"/>
</dbReference>
<dbReference type="GO" id="GO:0009318">
    <property type="term" value="C:exodeoxyribonuclease VII complex"/>
    <property type="evidence" value="ECO:0007669"/>
    <property type="project" value="InterPro"/>
</dbReference>